<feature type="repeat" description="ANK" evidence="3">
    <location>
        <begin position="98"/>
        <end position="130"/>
    </location>
</feature>
<dbReference type="PANTHER" id="PTHR24193:SF121">
    <property type="entry name" value="ADA2A-CONTAINING COMPLEX COMPONENT 3, ISOFORM D"/>
    <property type="match status" value="1"/>
</dbReference>
<protein>
    <recommendedName>
        <fullName evidence="6">Ankyrin repeat and SOCS box containing 4</fullName>
    </recommendedName>
</protein>
<dbReference type="InterPro" id="IPR050663">
    <property type="entry name" value="Ankyrin-SOCS_Box"/>
</dbReference>
<dbReference type="Gene3D" id="1.25.40.20">
    <property type="entry name" value="Ankyrin repeat-containing domain"/>
    <property type="match status" value="1"/>
</dbReference>
<sequence length="186" mass="20845">SYGLPFPQLKRRFLEALQADDTGQVRQILDTGRLDIDTVLEVDDPSMLLASYKQGYWLPGHKLEKSWAMALHVCVMYNSLECAVLLIQEGAALNKMPNGKTPLHVACEVSNPECAALLLEHGARVNSWSLSGHTPLHYCITPSLWPALACSSSKVSAKHYNRLMTNRKQKEIHCNNTRFPIFESPQ</sequence>
<dbReference type="SMART" id="SM00248">
    <property type="entry name" value="ANK"/>
    <property type="match status" value="2"/>
</dbReference>
<dbReference type="GO" id="GO:0000976">
    <property type="term" value="F:transcription cis-regulatory region binding"/>
    <property type="evidence" value="ECO:0007669"/>
    <property type="project" value="TreeGrafter"/>
</dbReference>
<evidence type="ECO:0000313" key="4">
    <source>
        <dbReference type="Ensembl" id="ENSNMLP00000001296.1"/>
    </source>
</evidence>
<dbReference type="Ensembl" id="ENSNMLT00000001491.1">
    <property type="protein sequence ID" value="ENSNMLP00000001296.1"/>
    <property type="gene ID" value="ENSNMLG00000000996.1"/>
</dbReference>
<keyword evidence="2 3" id="KW-0040">ANK repeat</keyword>
<keyword evidence="5" id="KW-1185">Reference proteome</keyword>
<dbReference type="GO" id="GO:0045944">
    <property type="term" value="P:positive regulation of transcription by RNA polymerase II"/>
    <property type="evidence" value="ECO:0007669"/>
    <property type="project" value="TreeGrafter"/>
</dbReference>
<dbReference type="InterPro" id="IPR002110">
    <property type="entry name" value="Ankyrin_rpt"/>
</dbReference>
<evidence type="ECO:0008006" key="6">
    <source>
        <dbReference type="Google" id="ProtNLM"/>
    </source>
</evidence>
<evidence type="ECO:0000313" key="5">
    <source>
        <dbReference type="Proteomes" id="UP000694523"/>
    </source>
</evidence>
<reference evidence="4" key="1">
    <citation type="submission" date="2025-08" db="UniProtKB">
        <authorList>
            <consortium name="Ensembl"/>
        </authorList>
    </citation>
    <scope>IDENTIFICATION</scope>
</reference>
<dbReference type="PROSITE" id="PS50088">
    <property type="entry name" value="ANK_REPEAT"/>
    <property type="match status" value="1"/>
</dbReference>
<evidence type="ECO:0000256" key="3">
    <source>
        <dbReference type="PROSITE-ProRule" id="PRU00023"/>
    </source>
</evidence>
<accession>A0A8C6S3P8</accession>
<dbReference type="GO" id="GO:0005634">
    <property type="term" value="C:nucleus"/>
    <property type="evidence" value="ECO:0007669"/>
    <property type="project" value="TreeGrafter"/>
</dbReference>
<reference evidence="4" key="2">
    <citation type="submission" date="2025-09" db="UniProtKB">
        <authorList>
            <consortium name="Ensembl"/>
        </authorList>
    </citation>
    <scope>IDENTIFICATION</scope>
</reference>
<name>A0A8C6S3P8_9GOBI</name>
<evidence type="ECO:0000256" key="1">
    <source>
        <dbReference type="ARBA" id="ARBA00022737"/>
    </source>
</evidence>
<dbReference type="SUPFAM" id="SSF48403">
    <property type="entry name" value="Ankyrin repeat"/>
    <property type="match status" value="1"/>
</dbReference>
<proteinExistence type="predicted"/>
<dbReference type="PROSITE" id="PS50297">
    <property type="entry name" value="ANK_REP_REGION"/>
    <property type="match status" value="1"/>
</dbReference>
<dbReference type="PANTHER" id="PTHR24193">
    <property type="entry name" value="ANKYRIN REPEAT PROTEIN"/>
    <property type="match status" value="1"/>
</dbReference>
<dbReference type="AlphaFoldDB" id="A0A8C6S3P8"/>
<evidence type="ECO:0000256" key="2">
    <source>
        <dbReference type="ARBA" id="ARBA00023043"/>
    </source>
</evidence>
<organism evidence="4 5">
    <name type="scientific">Neogobius melanostomus</name>
    <name type="common">round goby</name>
    <dbReference type="NCBI Taxonomy" id="47308"/>
    <lineage>
        <taxon>Eukaryota</taxon>
        <taxon>Metazoa</taxon>
        <taxon>Chordata</taxon>
        <taxon>Craniata</taxon>
        <taxon>Vertebrata</taxon>
        <taxon>Euteleostomi</taxon>
        <taxon>Actinopterygii</taxon>
        <taxon>Neopterygii</taxon>
        <taxon>Teleostei</taxon>
        <taxon>Neoteleostei</taxon>
        <taxon>Acanthomorphata</taxon>
        <taxon>Gobiaria</taxon>
        <taxon>Gobiiformes</taxon>
        <taxon>Gobioidei</taxon>
        <taxon>Gobiidae</taxon>
        <taxon>Benthophilinae</taxon>
        <taxon>Neogobiini</taxon>
        <taxon>Neogobius</taxon>
    </lineage>
</organism>
<dbReference type="Pfam" id="PF12796">
    <property type="entry name" value="Ank_2"/>
    <property type="match status" value="1"/>
</dbReference>
<keyword evidence="1" id="KW-0677">Repeat</keyword>
<dbReference type="Proteomes" id="UP000694523">
    <property type="component" value="Unplaced"/>
</dbReference>
<dbReference type="InterPro" id="IPR036770">
    <property type="entry name" value="Ankyrin_rpt-contain_sf"/>
</dbReference>